<organism evidence="2 3">
    <name type="scientific">Tanacetum coccineum</name>
    <dbReference type="NCBI Taxonomy" id="301880"/>
    <lineage>
        <taxon>Eukaryota</taxon>
        <taxon>Viridiplantae</taxon>
        <taxon>Streptophyta</taxon>
        <taxon>Embryophyta</taxon>
        <taxon>Tracheophyta</taxon>
        <taxon>Spermatophyta</taxon>
        <taxon>Magnoliopsida</taxon>
        <taxon>eudicotyledons</taxon>
        <taxon>Gunneridae</taxon>
        <taxon>Pentapetalae</taxon>
        <taxon>asterids</taxon>
        <taxon>campanulids</taxon>
        <taxon>Asterales</taxon>
        <taxon>Asteraceae</taxon>
        <taxon>Asteroideae</taxon>
        <taxon>Anthemideae</taxon>
        <taxon>Anthemidinae</taxon>
        <taxon>Tanacetum</taxon>
    </lineage>
</organism>
<proteinExistence type="predicted"/>
<dbReference type="Proteomes" id="UP001151760">
    <property type="component" value="Unassembled WGS sequence"/>
</dbReference>
<dbReference type="EMBL" id="BQNB010011716">
    <property type="protein sequence ID" value="GJS94231.1"/>
    <property type="molecule type" value="Genomic_DNA"/>
</dbReference>
<protein>
    <submittedName>
        <fullName evidence="2">Uncharacterized protein</fullName>
    </submittedName>
</protein>
<sequence>MHGTRKLSQCAVVIEAVATTVNAPAVPEHDEAETVHNMSERTTVFLKLKGSDFLSHLTSIGVKSTQLLMHATCNELLLLEMEDSMEFHYYTEKDDDVKQAEQGVPLQAKQADCLEDTDEEIDEHELEAHYSYMAEIQEVLLEESSSTDQPLKQVHFVMLLTITSVCDQLKDISSEDYVSLLLSSIVEVLIVEHRKQKPFLKSNELQCPTCKKCLYSANHDECVLEYLSRLNPRASAQNKDAKSHKTTKRYMPVAKSSASKKPERQIPTGHRFSHKKTTTVPEKTRTTRSCLRWQPTGRILKTVCLRWVPTGRLFNSCTSKVESEPTHGSNVDIHHIHACKQTLGLSAGTSFNGQKQQRIDITADALYNEKQENLRVWLLKFLISKKPVPECSGLVLHQMTSDHNRSELGIQDHNNEQSSSKLVPKDESIYDAWTRFKNLIQRVPHHGLDLLSLTQFFYDHVDDYTRMDLDFAADGNLGEISGEEAWEAIENFAQGQKEWDNPPNIISEQELANLKAQAKRLFGNKKVWVEMHEGIAWEVPSFDEPEPQPQPLPSSPSLDVSLGDEIGLDPPIKPHSPDNFRLKVVDQLTIHIPPSPHVAHYLPSLGDPKKHYGFKPSLLRHSGSLGRKAHLLEDKQIPSVGVFDEVIWMDFGGNTRDLGSIGEETDKTTTLHRSLLKNSVQCLETVSRFLATTSYHTSDGVKISKTESECSRHKINPRRFGRATELETLRRMDTLSKVSEYLNNLEGYLDDGDSLEARKGKVEKSEKELEMFEAFKHKSVVVESEKHRVVVFTKAPPRAYRKPFIRRAFGHFGRDFLVTTKSKVNFGVGEMRIDLTMLKEERDIDALLVELVETMDEVGSSNGELLKMGKASWNKSHNVNKLTPPPPPKIEEIPPLQSIAPQPVYHPLSQKQKEKIKEALDRKVQRVRGVHTYLFGEEDKTRIVEHGLPKKTCDLRNFVLPVCVNGTTQMSALADTGESIDEEDDWLSCFEVGRDEDGNLKYGPMALSFLDIEDEMERALAIEAYFNPFKNIIVFKKLIDFLGSLPVQLKNNDWGNEGYGMYKKIEGDGAWHAKFEKATKSSHANPLTAKYEKRKDKGTINYTLQQVTNANLKWQDLPSMERHAFDETLKDLMKMEYLHNDGDVFVDYSWERALSIKGDVLCGREHVLTLPKCAVLLGLYEPSELDHRLFAIHFSKLEIDDKLFDHDEYCKKVGKLTRTNRRTSLIREPFMRVVHKLIVGALLHRLCSKERCQKRDLWMMSTLEESCGINLAWIIAEHLCKHVPRLKENSLICGGHYVTNIAKSLGYLVNEEVESVWSRLNVRNGLLRYMGDQSHGGGHYGAPGDGYFAHSMPNVGGTSIVPSSGHEVRGSSAAMQDKDDDDALMSEQRVHTDDDMGSEEGRLRCKGVMKQIIGVVPKGLALRVVLVDLHSKDESGKGFKLEVN</sequence>
<reference evidence="2" key="1">
    <citation type="journal article" date="2022" name="Int. J. Mol. Sci.">
        <title>Draft Genome of Tanacetum Coccineum: Genomic Comparison of Closely Related Tanacetum-Family Plants.</title>
        <authorList>
            <person name="Yamashiro T."/>
            <person name="Shiraishi A."/>
            <person name="Nakayama K."/>
            <person name="Satake H."/>
        </authorList>
    </citation>
    <scope>NUCLEOTIDE SEQUENCE</scope>
</reference>
<reference evidence="2" key="2">
    <citation type="submission" date="2022-01" db="EMBL/GenBank/DDBJ databases">
        <authorList>
            <person name="Yamashiro T."/>
            <person name="Shiraishi A."/>
            <person name="Satake H."/>
            <person name="Nakayama K."/>
        </authorList>
    </citation>
    <scope>NUCLEOTIDE SEQUENCE</scope>
</reference>
<feature type="region of interest" description="Disordered" evidence="1">
    <location>
        <begin position="235"/>
        <end position="269"/>
    </location>
</feature>
<evidence type="ECO:0000256" key="1">
    <source>
        <dbReference type="SAM" id="MobiDB-lite"/>
    </source>
</evidence>
<accession>A0ABQ4ZY18</accession>
<name>A0ABQ4ZY18_9ASTR</name>
<comment type="caution">
    <text evidence="2">The sequence shown here is derived from an EMBL/GenBank/DDBJ whole genome shotgun (WGS) entry which is preliminary data.</text>
</comment>
<gene>
    <name evidence="2" type="ORF">Tco_0801199</name>
</gene>
<keyword evidence="3" id="KW-1185">Reference proteome</keyword>
<evidence type="ECO:0000313" key="3">
    <source>
        <dbReference type="Proteomes" id="UP001151760"/>
    </source>
</evidence>
<evidence type="ECO:0000313" key="2">
    <source>
        <dbReference type="EMBL" id="GJS94231.1"/>
    </source>
</evidence>